<dbReference type="Pfam" id="PF18962">
    <property type="entry name" value="Por_Secre_tail"/>
    <property type="match status" value="1"/>
</dbReference>
<dbReference type="EMBL" id="SRMB01000003">
    <property type="protein sequence ID" value="TGE26192.1"/>
    <property type="molecule type" value="Genomic_DNA"/>
</dbReference>
<organism evidence="2 3">
    <name type="scientific">Hymenobacter metallicola</name>
    <dbReference type="NCBI Taxonomy" id="2563114"/>
    <lineage>
        <taxon>Bacteria</taxon>
        <taxon>Pseudomonadati</taxon>
        <taxon>Bacteroidota</taxon>
        <taxon>Cytophagia</taxon>
        <taxon>Cytophagales</taxon>
        <taxon>Hymenobacteraceae</taxon>
        <taxon>Hymenobacter</taxon>
    </lineage>
</organism>
<dbReference type="OrthoDB" id="863842at2"/>
<dbReference type="Proteomes" id="UP000298471">
    <property type="component" value="Unassembled WGS sequence"/>
</dbReference>
<dbReference type="NCBIfam" id="TIGR04183">
    <property type="entry name" value="Por_Secre_tail"/>
    <property type="match status" value="1"/>
</dbReference>
<dbReference type="AlphaFoldDB" id="A0A4Z0QBW5"/>
<evidence type="ECO:0000313" key="2">
    <source>
        <dbReference type="EMBL" id="TGE26192.1"/>
    </source>
</evidence>
<protein>
    <submittedName>
        <fullName evidence="2">T9SS type A sorting domain-containing protein</fullName>
    </submittedName>
</protein>
<feature type="domain" description="Secretion system C-terminal sorting" evidence="1">
    <location>
        <begin position="373"/>
        <end position="449"/>
    </location>
</feature>
<gene>
    <name evidence="2" type="ORF">E5K02_15380</name>
</gene>
<comment type="caution">
    <text evidence="2">The sequence shown here is derived from an EMBL/GenBank/DDBJ whole genome shotgun (WGS) entry which is preliminary data.</text>
</comment>
<evidence type="ECO:0000259" key="1">
    <source>
        <dbReference type="Pfam" id="PF18962"/>
    </source>
</evidence>
<proteinExistence type="predicted"/>
<accession>A0A4Z0QBW5</accession>
<dbReference type="Gene3D" id="2.40.128.720">
    <property type="match status" value="1"/>
</dbReference>
<keyword evidence="3" id="KW-1185">Reference proteome</keyword>
<sequence length="451" mass="50622">MPTSPQQFFFGVLSLLAVATIDAQAQVRPAAKKLPFHVGVSKRGAKATTASEALRGINTTITRPRQSMRYSWDVTTNKWAYPYKQEYSYDAAGRLTQETQRDSAFSSPSSRTLIAYNAQGLETSYINQFWNGNAWENGYRYLSMYDERGNQTESLSQEWKNGSWVTTDGSQTVYTYNAAGVITEAVYKDLENGNFVQEDRQLFTLTNGQWSSILYQVWDNGAWVTEERIVDIVWHDWAKQQPASYREQDFNGSSFVDNERNSITYSANGSTVDIEQEYTGTGWVNESRSSELKDNFGNDLGYTEEAWENNAWTLEYGSRNLLYYNANNAVVREVQQRYGSSGRWENDSRISYFDFLTITLANRNAALEAQSALYPNPASGVVTLEVAGLSKAEAASGEVRNALGQLVHSFSAQPQAGKLSTQLDLSNLKSGVYTVRLQTSEGAVVKRVVRN</sequence>
<name>A0A4Z0QBW5_9BACT</name>
<evidence type="ECO:0000313" key="3">
    <source>
        <dbReference type="Proteomes" id="UP000298471"/>
    </source>
</evidence>
<reference evidence="2 3" key="1">
    <citation type="submission" date="2019-04" db="EMBL/GenBank/DDBJ databases">
        <authorList>
            <person name="Feng G."/>
            <person name="Zhang J."/>
            <person name="Zhu H."/>
        </authorList>
    </citation>
    <scope>NUCLEOTIDE SEQUENCE [LARGE SCALE GENOMIC DNA]</scope>
    <source>
        <strain evidence="2 3">9PBR-1</strain>
    </source>
</reference>
<dbReference type="InterPro" id="IPR026444">
    <property type="entry name" value="Secre_tail"/>
</dbReference>